<dbReference type="GO" id="GO:0016788">
    <property type="term" value="F:hydrolase activity, acting on ester bonds"/>
    <property type="evidence" value="ECO:0007669"/>
    <property type="project" value="InterPro"/>
</dbReference>
<sequence>MVSPWIKKGTVINGPTGPTPNSEYEHSSIPATIKKMFNLSANFLTHRDAWAGTFEQIDLQVISQGRLVDVLMVIRFANKVNHSLNHQTEKEEQEKQQKTYDCIDNSASHVSNTNHNQNIKSKLDQQKAQIQKHKYGNRNTHFTLYQVLALSHGLKAISVFQH</sequence>
<comment type="caution">
    <text evidence="3">The sequence shown here is derived from an EMBL/GenBank/DDBJ whole genome shotgun (WGS) entry which is preliminary data.</text>
</comment>
<dbReference type="Pfam" id="PF04185">
    <property type="entry name" value="Phosphoesterase"/>
    <property type="match status" value="1"/>
</dbReference>
<dbReference type="InterPro" id="IPR017850">
    <property type="entry name" value="Alkaline_phosphatase_core_sf"/>
</dbReference>
<evidence type="ECO:0000256" key="2">
    <source>
        <dbReference type="SAM" id="MobiDB-lite"/>
    </source>
</evidence>
<accession>A0AAN8VBK0</accession>
<name>A0AAN8VBK0_9MAGN</name>
<reference evidence="3 4" key="1">
    <citation type="submission" date="2023-12" db="EMBL/GenBank/DDBJ databases">
        <title>A high-quality genome assembly for Dillenia turbinata (Dilleniales).</title>
        <authorList>
            <person name="Chanderbali A."/>
        </authorList>
    </citation>
    <scope>NUCLEOTIDE SEQUENCE [LARGE SCALE GENOMIC DNA]</scope>
    <source>
        <strain evidence="3">LSX21</strain>
        <tissue evidence="3">Leaf</tissue>
    </source>
</reference>
<evidence type="ECO:0000313" key="4">
    <source>
        <dbReference type="Proteomes" id="UP001370490"/>
    </source>
</evidence>
<evidence type="ECO:0000313" key="3">
    <source>
        <dbReference type="EMBL" id="KAK6924267.1"/>
    </source>
</evidence>
<dbReference type="Proteomes" id="UP001370490">
    <property type="component" value="Unassembled WGS sequence"/>
</dbReference>
<organism evidence="3 4">
    <name type="scientific">Dillenia turbinata</name>
    <dbReference type="NCBI Taxonomy" id="194707"/>
    <lineage>
        <taxon>Eukaryota</taxon>
        <taxon>Viridiplantae</taxon>
        <taxon>Streptophyta</taxon>
        <taxon>Embryophyta</taxon>
        <taxon>Tracheophyta</taxon>
        <taxon>Spermatophyta</taxon>
        <taxon>Magnoliopsida</taxon>
        <taxon>eudicotyledons</taxon>
        <taxon>Gunneridae</taxon>
        <taxon>Pentapetalae</taxon>
        <taxon>Dilleniales</taxon>
        <taxon>Dilleniaceae</taxon>
        <taxon>Dillenia</taxon>
    </lineage>
</organism>
<dbReference type="Gene3D" id="3.40.720.10">
    <property type="entry name" value="Alkaline Phosphatase, subunit A"/>
    <property type="match status" value="1"/>
</dbReference>
<keyword evidence="4" id="KW-1185">Reference proteome</keyword>
<dbReference type="EMBL" id="JBAMMX010000017">
    <property type="protein sequence ID" value="KAK6924267.1"/>
    <property type="molecule type" value="Genomic_DNA"/>
</dbReference>
<keyword evidence="1" id="KW-0378">Hydrolase</keyword>
<gene>
    <name evidence="3" type="ORF">RJ641_010467</name>
</gene>
<evidence type="ECO:0000256" key="1">
    <source>
        <dbReference type="ARBA" id="ARBA00022801"/>
    </source>
</evidence>
<proteinExistence type="predicted"/>
<feature type="region of interest" description="Disordered" evidence="2">
    <location>
        <begin position="1"/>
        <end position="25"/>
    </location>
</feature>
<dbReference type="GO" id="GO:0009395">
    <property type="term" value="P:phospholipid catabolic process"/>
    <property type="evidence" value="ECO:0007669"/>
    <property type="project" value="TreeGrafter"/>
</dbReference>
<dbReference type="AlphaFoldDB" id="A0AAN8VBK0"/>
<dbReference type="InterPro" id="IPR007312">
    <property type="entry name" value="Phosphoesterase"/>
</dbReference>
<dbReference type="PANTHER" id="PTHR31956:SF2">
    <property type="entry name" value="NON-SPECIFIC PHOSPHOLIPASE C6"/>
    <property type="match status" value="1"/>
</dbReference>
<dbReference type="PANTHER" id="PTHR31956">
    <property type="entry name" value="NON-SPECIFIC PHOSPHOLIPASE C4-RELATED"/>
    <property type="match status" value="1"/>
</dbReference>
<protein>
    <submittedName>
        <fullName evidence="3">Phosphoesterase</fullName>
    </submittedName>
</protein>